<proteinExistence type="predicted"/>
<name>A0A1F7WA07_9BACT</name>
<organism evidence="3 4">
    <name type="scientific">Candidatus Uhrbacteria bacterium RIFOXYB2_FULL_57_15</name>
    <dbReference type="NCBI Taxonomy" id="1802422"/>
    <lineage>
        <taxon>Bacteria</taxon>
        <taxon>Candidatus Uhriibacteriota</taxon>
    </lineage>
</organism>
<feature type="region of interest" description="Disordered" evidence="1">
    <location>
        <begin position="135"/>
        <end position="155"/>
    </location>
</feature>
<accession>A0A1F7WA07</accession>
<feature type="transmembrane region" description="Helical" evidence="2">
    <location>
        <begin position="68"/>
        <end position="84"/>
    </location>
</feature>
<comment type="caution">
    <text evidence="3">The sequence shown here is derived from an EMBL/GenBank/DDBJ whole genome shotgun (WGS) entry which is preliminary data.</text>
</comment>
<keyword evidence="2" id="KW-0812">Transmembrane</keyword>
<dbReference type="EMBL" id="MGFE01000001">
    <property type="protein sequence ID" value="OGL99632.1"/>
    <property type="molecule type" value="Genomic_DNA"/>
</dbReference>
<evidence type="ECO:0000313" key="4">
    <source>
        <dbReference type="Proteomes" id="UP000176501"/>
    </source>
</evidence>
<sequence>MSFWWVFCFGFFGTIGMLLATHHFAHVIGHALHSPVAQMIVWVIGLWACYGLMVPVLEQRTALSGVEIWCYLLFGSAGILFLLYEAGHWLHHHPRIAWAVSIAGLAMLLALWYFRPPGSTLSPVPPISPRAMPAGSTGHPGFGGPSGGGSATASTGAGGGGTLDCARLSPRAFEAARTKGLCP</sequence>
<dbReference type="Proteomes" id="UP000176501">
    <property type="component" value="Unassembled WGS sequence"/>
</dbReference>
<gene>
    <name evidence="3" type="ORF">A2304_04490</name>
</gene>
<dbReference type="AlphaFoldDB" id="A0A1F7WA07"/>
<feature type="transmembrane region" description="Helical" evidence="2">
    <location>
        <begin position="96"/>
        <end position="114"/>
    </location>
</feature>
<evidence type="ECO:0000313" key="3">
    <source>
        <dbReference type="EMBL" id="OGL99632.1"/>
    </source>
</evidence>
<protein>
    <submittedName>
        <fullName evidence="3">Uncharacterized protein</fullName>
    </submittedName>
</protein>
<keyword evidence="2" id="KW-1133">Transmembrane helix</keyword>
<reference evidence="3 4" key="1">
    <citation type="journal article" date="2016" name="Nat. Commun.">
        <title>Thousands of microbial genomes shed light on interconnected biogeochemical processes in an aquifer system.</title>
        <authorList>
            <person name="Anantharaman K."/>
            <person name="Brown C.T."/>
            <person name="Hug L.A."/>
            <person name="Sharon I."/>
            <person name="Castelle C.J."/>
            <person name="Probst A.J."/>
            <person name="Thomas B.C."/>
            <person name="Singh A."/>
            <person name="Wilkins M.J."/>
            <person name="Karaoz U."/>
            <person name="Brodie E.L."/>
            <person name="Williams K.H."/>
            <person name="Hubbard S.S."/>
            <person name="Banfield J.F."/>
        </authorList>
    </citation>
    <scope>NUCLEOTIDE SEQUENCE [LARGE SCALE GENOMIC DNA]</scope>
</reference>
<evidence type="ECO:0000256" key="2">
    <source>
        <dbReference type="SAM" id="Phobius"/>
    </source>
</evidence>
<evidence type="ECO:0000256" key="1">
    <source>
        <dbReference type="SAM" id="MobiDB-lite"/>
    </source>
</evidence>
<keyword evidence="2" id="KW-0472">Membrane</keyword>
<feature type="compositionally biased region" description="Gly residues" evidence="1">
    <location>
        <begin position="138"/>
        <end position="155"/>
    </location>
</feature>
<feature type="transmembrane region" description="Helical" evidence="2">
    <location>
        <begin position="36"/>
        <end position="56"/>
    </location>
</feature>